<accession>A0A089RZS1</accession>
<dbReference type="RefSeq" id="WP_044006011.1">
    <property type="nucleotide sequence ID" value="NZ_CP007649.1"/>
</dbReference>
<organism evidence="1 2">
    <name type="scientific">Ligilactobacillus salivarius</name>
    <dbReference type="NCBI Taxonomy" id="1624"/>
    <lineage>
        <taxon>Bacteria</taxon>
        <taxon>Bacillati</taxon>
        <taxon>Bacillota</taxon>
        <taxon>Bacilli</taxon>
        <taxon>Lactobacillales</taxon>
        <taxon>Lactobacillaceae</taxon>
        <taxon>Ligilactobacillus</taxon>
    </lineage>
</organism>
<protein>
    <submittedName>
        <fullName evidence="1">Putative membrane-associated protein</fullName>
    </submittedName>
</protein>
<evidence type="ECO:0000313" key="1">
    <source>
        <dbReference type="EMBL" id="AIR11882.1"/>
    </source>
</evidence>
<evidence type="ECO:0000313" key="2">
    <source>
        <dbReference type="Proteomes" id="UP000029488"/>
    </source>
</evidence>
<geneLocation type="plasmid" evidence="1 2">
    <name>pLMP1046</name>
</geneLocation>
<sequence>MTNTNILGSLATPIQRPGYGLPMTPVKNRVVIKHDAVTGKVALLYNNDVDENKSVEVKQVGFIPLTIPHHLVHSEKDTTKRIDTSLSYSYIFDLYQYNSSHRSFGLKTPTEAYEELDTRDVYRVFGFITSIDGESINESKSEIVQAYNGQLIPCFIDLKYKKFNKLLDAGRLAGVNYNGRPIVEGNSVTLTSNNSDAVRYPDDKYYYPDFKVDKLEGKNQEGLRKYAQNYLSVLRDYIDKIKKNDEFLEKLYIEGLTKPGTVNTLRELGITDIDSLERIIETYGNNPIERFAQLRKMVDERLGHVQNNNNVEVKVEQATPQLTPELLSLIQQQIGQQKAAVGDVNNFNNAQQNVMNQTNNNGMSFPWS</sequence>
<dbReference type="EMBL" id="CP007649">
    <property type="protein sequence ID" value="AIR11882.1"/>
    <property type="molecule type" value="Genomic_DNA"/>
</dbReference>
<proteinExistence type="predicted"/>
<gene>
    <name evidence="1" type="ORF">LSJ_4105c</name>
</gene>
<dbReference type="Proteomes" id="UP000029488">
    <property type="component" value="Plasmid pLMP1046"/>
</dbReference>
<reference evidence="1 2" key="1">
    <citation type="journal article" date="2014" name="BMC Genomics">
        <title>Unusual genome complexity in Lactobacillus salivarius JCM1046.</title>
        <authorList>
            <person name="Raftis E.J."/>
            <person name="Forde B.M."/>
            <person name="Claesson M.J."/>
            <person name="O'Toole P.W."/>
        </authorList>
    </citation>
    <scope>NUCLEOTIDE SEQUENCE [LARGE SCALE GENOMIC DNA]</scope>
    <source>
        <strain evidence="1 2">JCM1046</strain>
        <plasmid evidence="1 2">pLMP1046</plasmid>
    </source>
</reference>
<keyword evidence="1" id="KW-0614">Plasmid</keyword>
<dbReference type="KEGG" id="lsj:LSJ_4105c"/>
<name>A0A089RZS1_9LACO</name>
<dbReference type="AlphaFoldDB" id="A0A089RZS1"/>